<evidence type="ECO:0000313" key="2">
    <source>
        <dbReference type="EMBL" id="EOA33966.1"/>
    </source>
</evidence>
<dbReference type="InterPro" id="IPR050796">
    <property type="entry name" value="SCF_F-box_component"/>
</dbReference>
<dbReference type="Pfam" id="PF00646">
    <property type="entry name" value="F-box"/>
    <property type="match status" value="1"/>
</dbReference>
<dbReference type="InterPro" id="IPR011043">
    <property type="entry name" value="Gal_Oxase/kelch_b-propeller"/>
</dbReference>
<name>R0GEB6_9BRAS</name>
<organism evidence="2 3">
    <name type="scientific">Capsella rubella</name>
    <dbReference type="NCBI Taxonomy" id="81985"/>
    <lineage>
        <taxon>Eukaryota</taxon>
        <taxon>Viridiplantae</taxon>
        <taxon>Streptophyta</taxon>
        <taxon>Embryophyta</taxon>
        <taxon>Tracheophyta</taxon>
        <taxon>Spermatophyta</taxon>
        <taxon>Magnoliopsida</taxon>
        <taxon>eudicotyledons</taxon>
        <taxon>Gunneridae</taxon>
        <taxon>Pentapetalae</taxon>
        <taxon>rosids</taxon>
        <taxon>malvids</taxon>
        <taxon>Brassicales</taxon>
        <taxon>Brassicaceae</taxon>
        <taxon>Camelineae</taxon>
        <taxon>Capsella</taxon>
    </lineage>
</organism>
<dbReference type="Pfam" id="PF07734">
    <property type="entry name" value="FBA_1"/>
    <property type="match status" value="1"/>
</dbReference>
<dbReference type="Gene3D" id="1.20.1280.50">
    <property type="match status" value="1"/>
</dbReference>
<evidence type="ECO:0000259" key="1">
    <source>
        <dbReference type="PROSITE" id="PS50181"/>
    </source>
</evidence>
<dbReference type="InterPro" id="IPR006527">
    <property type="entry name" value="F-box-assoc_dom_typ1"/>
</dbReference>
<dbReference type="InterPro" id="IPR017451">
    <property type="entry name" value="F-box-assoc_interact_dom"/>
</dbReference>
<dbReference type="SUPFAM" id="SSF81383">
    <property type="entry name" value="F-box domain"/>
    <property type="match status" value="1"/>
</dbReference>
<dbReference type="OrthoDB" id="1108155at2759"/>
<protein>
    <recommendedName>
        <fullName evidence="1">F-box domain-containing protein</fullName>
    </recommendedName>
</protein>
<dbReference type="InterPro" id="IPR001810">
    <property type="entry name" value="F-box_dom"/>
</dbReference>
<dbReference type="CDD" id="cd22157">
    <property type="entry name" value="F-box_AtFBW1-like"/>
    <property type="match status" value="1"/>
</dbReference>
<dbReference type="InterPro" id="IPR036047">
    <property type="entry name" value="F-box-like_dom_sf"/>
</dbReference>
<sequence>MSSPRKLPLDLEEEILVRVPPRSLVRFRTVCKTWNTLLNNKRFANKQLPFARPEFMLHTDHRTYSVSVNLNNEDPTTKVRNFYFDFTKIYGTDHHTYDDCGNSDGYFFLYQPYEFRPCGVVWNPFFRQVRWIQTMVFSFNLCGMVYNGNGPDKSYNKIVGTSYCFEDDHQGIIMFDFETNAWKSIDHAGYVAKHTREQSLRYNNVSLNGNLYWTAYNLETGRYFIRFLDLLEERVKPFCVLPCKKRNYSHSHVLAIYKGDRFSLLEHCKETSKSKIWVTKNKISSRGDGDDVVWIKFMTISRPSYPRFYHKFSRYMVEDNIYGKTFIMCCSNNRNGQAYVYIVRGGKCKKIKIDEVPTQSGCSFHVPSLIPFT</sequence>
<accession>R0GEB6</accession>
<dbReference type="AlphaFoldDB" id="R0GEB6"/>
<gene>
    <name evidence="2" type="ORF">CARUB_v10021461mg</name>
</gene>
<dbReference type="PANTHER" id="PTHR31672:SF13">
    <property type="entry name" value="F-BOX PROTEIN CPR30-LIKE"/>
    <property type="match status" value="1"/>
</dbReference>
<dbReference type="Proteomes" id="UP000029121">
    <property type="component" value="Unassembled WGS sequence"/>
</dbReference>
<reference evidence="3" key="1">
    <citation type="journal article" date="2013" name="Nat. Genet.">
        <title>The Capsella rubella genome and the genomic consequences of rapid mating system evolution.</title>
        <authorList>
            <person name="Slotte T."/>
            <person name="Hazzouri K.M."/>
            <person name="Agren J.A."/>
            <person name="Koenig D."/>
            <person name="Maumus F."/>
            <person name="Guo Y.L."/>
            <person name="Steige K."/>
            <person name="Platts A.E."/>
            <person name="Escobar J.S."/>
            <person name="Newman L.K."/>
            <person name="Wang W."/>
            <person name="Mandakova T."/>
            <person name="Vello E."/>
            <person name="Smith L.M."/>
            <person name="Henz S.R."/>
            <person name="Steffen J."/>
            <person name="Takuno S."/>
            <person name="Brandvain Y."/>
            <person name="Coop G."/>
            <person name="Andolfatto P."/>
            <person name="Hu T.T."/>
            <person name="Blanchette M."/>
            <person name="Clark R.M."/>
            <person name="Quesneville H."/>
            <person name="Nordborg M."/>
            <person name="Gaut B.S."/>
            <person name="Lysak M.A."/>
            <person name="Jenkins J."/>
            <person name="Grimwood J."/>
            <person name="Chapman J."/>
            <person name="Prochnik S."/>
            <person name="Shu S."/>
            <person name="Rokhsar D."/>
            <person name="Schmutz J."/>
            <person name="Weigel D."/>
            <person name="Wright S.I."/>
        </authorList>
    </citation>
    <scope>NUCLEOTIDE SEQUENCE [LARGE SCALE GENOMIC DNA]</scope>
    <source>
        <strain evidence="3">cv. Monte Gargano</strain>
    </source>
</reference>
<dbReference type="EMBL" id="KB870806">
    <property type="protein sequence ID" value="EOA33966.1"/>
    <property type="molecule type" value="Genomic_DNA"/>
</dbReference>
<dbReference type="KEGG" id="crb:17895269"/>
<dbReference type="SMART" id="SM00256">
    <property type="entry name" value="FBOX"/>
    <property type="match status" value="1"/>
</dbReference>
<dbReference type="PROSITE" id="PS50181">
    <property type="entry name" value="FBOX"/>
    <property type="match status" value="1"/>
</dbReference>
<feature type="domain" description="F-box" evidence="1">
    <location>
        <begin position="1"/>
        <end position="47"/>
    </location>
</feature>
<dbReference type="SUPFAM" id="SSF50965">
    <property type="entry name" value="Galactose oxidase, central domain"/>
    <property type="match status" value="1"/>
</dbReference>
<keyword evidence="3" id="KW-1185">Reference proteome</keyword>
<dbReference type="NCBIfam" id="TIGR01640">
    <property type="entry name" value="F_box_assoc_1"/>
    <property type="match status" value="1"/>
</dbReference>
<proteinExistence type="predicted"/>
<evidence type="ECO:0000313" key="3">
    <source>
        <dbReference type="Proteomes" id="UP000029121"/>
    </source>
</evidence>
<dbReference type="PANTHER" id="PTHR31672">
    <property type="entry name" value="BNACNNG10540D PROTEIN"/>
    <property type="match status" value="1"/>
</dbReference>